<gene>
    <name evidence="1" type="ORF">PPRIM_AZ9-3.1.T0100343</name>
</gene>
<sequence>MSEELNSSLDSLELDLYHKPNPRIRTILNYLRSQNIKFCTDPKKKEEDFYSKQSSTEINSDMDFGIRRNRFINRGPQRSGIVLVSNTS</sequence>
<dbReference type="OMA" id="DFGIRRN"/>
<proteinExistence type="predicted"/>
<evidence type="ECO:0000313" key="1">
    <source>
        <dbReference type="EMBL" id="CAD8046420.1"/>
    </source>
</evidence>
<dbReference type="Proteomes" id="UP000688137">
    <property type="component" value="Unassembled WGS sequence"/>
</dbReference>
<evidence type="ECO:0000313" key="2">
    <source>
        <dbReference type="Proteomes" id="UP000688137"/>
    </source>
</evidence>
<organism evidence="1 2">
    <name type="scientific">Paramecium primaurelia</name>
    <dbReference type="NCBI Taxonomy" id="5886"/>
    <lineage>
        <taxon>Eukaryota</taxon>
        <taxon>Sar</taxon>
        <taxon>Alveolata</taxon>
        <taxon>Ciliophora</taxon>
        <taxon>Intramacronucleata</taxon>
        <taxon>Oligohymenophorea</taxon>
        <taxon>Peniculida</taxon>
        <taxon>Parameciidae</taxon>
        <taxon>Paramecium</taxon>
    </lineage>
</organism>
<comment type="caution">
    <text evidence="1">The sequence shown here is derived from an EMBL/GenBank/DDBJ whole genome shotgun (WGS) entry which is preliminary data.</text>
</comment>
<dbReference type="EMBL" id="CAJJDM010000007">
    <property type="protein sequence ID" value="CAD8046420.1"/>
    <property type="molecule type" value="Genomic_DNA"/>
</dbReference>
<name>A0A8S1K088_PARPR</name>
<dbReference type="AlphaFoldDB" id="A0A8S1K088"/>
<protein>
    <submittedName>
        <fullName evidence="1">Uncharacterized protein</fullName>
    </submittedName>
</protein>
<reference evidence="1" key="1">
    <citation type="submission" date="2021-01" db="EMBL/GenBank/DDBJ databases">
        <authorList>
            <consortium name="Genoscope - CEA"/>
            <person name="William W."/>
        </authorList>
    </citation>
    <scope>NUCLEOTIDE SEQUENCE</scope>
</reference>
<keyword evidence="2" id="KW-1185">Reference proteome</keyword>
<accession>A0A8S1K088</accession>